<evidence type="ECO:0000256" key="1">
    <source>
        <dbReference type="SAM" id="MobiDB-lite"/>
    </source>
</evidence>
<reference evidence="2 3" key="1">
    <citation type="submission" date="2017-12" db="EMBL/GenBank/DDBJ databases">
        <authorList>
            <consortium name="DOE Joint Genome Institute"/>
            <person name="Haridas S."/>
            <person name="Kjaerbolling I."/>
            <person name="Vesth T.C."/>
            <person name="Frisvad J.C."/>
            <person name="Nybo J.L."/>
            <person name="Theobald S."/>
            <person name="Kuo A."/>
            <person name="Bowyer P."/>
            <person name="Matsuda Y."/>
            <person name="Mondo S."/>
            <person name="Lyhne E.K."/>
            <person name="Kogle M.E."/>
            <person name="Clum A."/>
            <person name="Lipzen A."/>
            <person name="Salamov A."/>
            <person name="Ngan C.Y."/>
            <person name="Daum C."/>
            <person name="Chiniquy J."/>
            <person name="Barry K."/>
            <person name="LaButti K."/>
            <person name="Simmons B.A."/>
            <person name="Magnuson J.K."/>
            <person name="Mortensen U.H."/>
            <person name="Larsen T.O."/>
            <person name="Grigoriev I.V."/>
            <person name="Baker S.E."/>
            <person name="Andersen M.R."/>
            <person name="Nordberg H.P."/>
            <person name="Cantor M.N."/>
            <person name="Hua S.X."/>
        </authorList>
    </citation>
    <scope>NUCLEOTIDE SEQUENCE [LARGE SCALE GENOMIC DNA]</scope>
    <source>
        <strain evidence="2 3">CBS 102.13</strain>
    </source>
</reference>
<feature type="region of interest" description="Disordered" evidence="1">
    <location>
        <begin position="164"/>
        <end position="186"/>
    </location>
</feature>
<dbReference type="PANTHER" id="PTHR37540:SF10">
    <property type="entry name" value="SIGMA-70 REGION 2 FAMILY PROTEIN"/>
    <property type="match status" value="1"/>
</dbReference>
<gene>
    <name evidence="2" type="ORF">BDW47DRAFT_25704</name>
</gene>
<organism evidence="2 3">
    <name type="scientific">Aspergillus candidus</name>
    <dbReference type="NCBI Taxonomy" id="41067"/>
    <lineage>
        <taxon>Eukaryota</taxon>
        <taxon>Fungi</taxon>
        <taxon>Dikarya</taxon>
        <taxon>Ascomycota</taxon>
        <taxon>Pezizomycotina</taxon>
        <taxon>Eurotiomycetes</taxon>
        <taxon>Eurotiomycetidae</taxon>
        <taxon>Eurotiales</taxon>
        <taxon>Aspergillaceae</taxon>
        <taxon>Aspergillus</taxon>
        <taxon>Aspergillus subgen. Circumdati</taxon>
    </lineage>
</organism>
<dbReference type="AlphaFoldDB" id="A0A2I2FNJ0"/>
<feature type="compositionally biased region" description="Low complexity" evidence="1">
    <location>
        <begin position="166"/>
        <end position="186"/>
    </location>
</feature>
<dbReference type="PANTHER" id="PTHR37540">
    <property type="entry name" value="TRANSCRIPTION FACTOR (ACR-2), PUTATIVE-RELATED-RELATED"/>
    <property type="match status" value="1"/>
</dbReference>
<dbReference type="Proteomes" id="UP000234585">
    <property type="component" value="Unassembled WGS sequence"/>
</dbReference>
<dbReference type="OrthoDB" id="4206571at2759"/>
<name>A0A2I2FNJ0_ASPCN</name>
<evidence type="ECO:0000313" key="3">
    <source>
        <dbReference type="Proteomes" id="UP000234585"/>
    </source>
</evidence>
<dbReference type="GeneID" id="36525744"/>
<feature type="region of interest" description="Disordered" evidence="1">
    <location>
        <begin position="1"/>
        <end position="79"/>
    </location>
</feature>
<feature type="compositionally biased region" description="Basic and acidic residues" evidence="1">
    <location>
        <begin position="50"/>
        <end position="64"/>
    </location>
</feature>
<dbReference type="EMBL" id="KZ559118">
    <property type="protein sequence ID" value="PLB42199.1"/>
    <property type="molecule type" value="Genomic_DNA"/>
</dbReference>
<evidence type="ECO:0000313" key="2">
    <source>
        <dbReference type="EMBL" id="PLB42199.1"/>
    </source>
</evidence>
<accession>A0A2I2FNJ0</accession>
<proteinExistence type="predicted"/>
<dbReference type="RefSeq" id="XP_024676211.1">
    <property type="nucleotide sequence ID" value="XM_024818584.1"/>
</dbReference>
<sequence>MPGDSQPSADVTHAEFRHGTASPQSKYRHALRAPALDEPAPVQGIGQGRSDGRSQSRRSDHDPEGTITLKKQGRLVGPGLKPVKSQMFYFVDSNSSSREKRAHVMRHHVQEKRKQRKHCKHGAEAEHPIRPLRCLPWQQKKFGLDAVDSEDVGPEQVQADLDDESLASSGPSSLSPPSHPSKNLNLASPLTMLDASRKDPFRSLPMESSPENAVLVDYWTNRLTYWSGQNKYIKDQIFRSAMCHPLAFQAVILSYCSRWRSQLHQLEDGDHVHNHPRQVVTGIDKVMSGSLPMDADHLGMTLSGLALQEERFGDRQVSRGYEDQAVQMLRSRGGSSKIHEVILHFVRYLLMPLESSISPEGQQWLGTFLRGAEQLMSAQSSDAYLTSVPQRRAAFGMDSPLFPLLSSGPHPSQVPLDSRVYVVQGVPTQEVMRTAALIYITAALWDFQDHPGKTARFLDHIQKAAKSHGLDRTPACETFIWLLLEESYEADLKDPERGWSTGELLKVHKQLRPDLQFHFNEILFSFLALTPPIRGIDAFESELCASSGPDDPDDV</sequence>
<keyword evidence="3" id="KW-1185">Reference proteome</keyword>
<protein>
    <submittedName>
        <fullName evidence="2">Uncharacterized protein</fullName>
    </submittedName>
</protein>